<evidence type="ECO:0000313" key="3">
    <source>
        <dbReference type="EMBL" id="KYB25862.1"/>
    </source>
</evidence>
<dbReference type="InterPro" id="IPR001007">
    <property type="entry name" value="VWF_dom"/>
</dbReference>
<proteinExistence type="predicted"/>
<feature type="signal peptide" evidence="1">
    <location>
        <begin position="1"/>
        <end position="18"/>
    </location>
</feature>
<name>A0A139WD79_TRICA</name>
<dbReference type="OrthoDB" id="365605at2759"/>
<accession>A0A139WD79</accession>
<feature type="domain" description="VWFC" evidence="2">
    <location>
        <begin position="142"/>
        <end position="221"/>
    </location>
</feature>
<feature type="chain" id="PRO_5007299751" description="VWFC domain-containing protein" evidence="1">
    <location>
        <begin position="19"/>
        <end position="277"/>
    </location>
</feature>
<dbReference type="Proteomes" id="UP000007266">
    <property type="component" value="Linkage group 8"/>
</dbReference>
<evidence type="ECO:0000313" key="4">
    <source>
        <dbReference type="Proteomes" id="UP000007266"/>
    </source>
</evidence>
<dbReference type="EMBL" id="KQ971361">
    <property type="protein sequence ID" value="KYB25862.1"/>
    <property type="molecule type" value="Genomic_DNA"/>
</dbReference>
<dbReference type="InParanoid" id="A0A139WD79"/>
<keyword evidence="4" id="KW-1185">Reference proteome</keyword>
<reference evidence="3 4" key="1">
    <citation type="journal article" date="2008" name="Nature">
        <title>The genome of the model beetle and pest Tribolium castaneum.</title>
        <authorList>
            <consortium name="Tribolium Genome Sequencing Consortium"/>
            <person name="Richards S."/>
            <person name="Gibbs R.A."/>
            <person name="Weinstock G.M."/>
            <person name="Brown S.J."/>
            <person name="Denell R."/>
            <person name="Beeman R.W."/>
            <person name="Gibbs R."/>
            <person name="Beeman R.W."/>
            <person name="Brown S.J."/>
            <person name="Bucher G."/>
            <person name="Friedrich M."/>
            <person name="Grimmelikhuijzen C.J."/>
            <person name="Klingler M."/>
            <person name="Lorenzen M."/>
            <person name="Richards S."/>
            <person name="Roth S."/>
            <person name="Schroder R."/>
            <person name="Tautz D."/>
            <person name="Zdobnov E.M."/>
            <person name="Muzny D."/>
            <person name="Gibbs R.A."/>
            <person name="Weinstock G.M."/>
            <person name="Attaway T."/>
            <person name="Bell S."/>
            <person name="Buhay C.J."/>
            <person name="Chandrabose M.N."/>
            <person name="Chavez D."/>
            <person name="Clerk-Blankenburg K.P."/>
            <person name="Cree A."/>
            <person name="Dao M."/>
            <person name="Davis C."/>
            <person name="Chacko J."/>
            <person name="Dinh H."/>
            <person name="Dugan-Rocha S."/>
            <person name="Fowler G."/>
            <person name="Garner T.T."/>
            <person name="Garnes J."/>
            <person name="Gnirke A."/>
            <person name="Hawes A."/>
            <person name="Hernandez J."/>
            <person name="Hines S."/>
            <person name="Holder M."/>
            <person name="Hume J."/>
            <person name="Jhangiani S.N."/>
            <person name="Joshi V."/>
            <person name="Khan Z.M."/>
            <person name="Jackson L."/>
            <person name="Kovar C."/>
            <person name="Kowis A."/>
            <person name="Lee S."/>
            <person name="Lewis L.R."/>
            <person name="Margolis J."/>
            <person name="Morgan M."/>
            <person name="Nazareth L.V."/>
            <person name="Nguyen N."/>
            <person name="Okwuonu G."/>
            <person name="Parker D."/>
            <person name="Richards S."/>
            <person name="Ruiz S.J."/>
            <person name="Santibanez J."/>
            <person name="Savard J."/>
            <person name="Scherer S.E."/>
            <person name="Schneider B."/>
            <person name="Sodergren E."/>
            <person name="Tautz D."/>
            <person name="Vattahil S."/>
            <person name="Villasana D."/>
            <person name="White C.S."/>
            <person name="Wright R."/>
            <person name="Park Y."/>
            <person name="Beeman R.W."/>
            <person name="Lord J."/>
            <person name="Oppert B."/>
            <person name="Lorenzen M."/>
            <person name="Brown S."/>
            <person name="Wang L."/>
            <person name="Savard J."/>
            <person name="Tautz D."/>
            <person name="Richards S."/>
            <person name="Weinstock G."/>
            <person name="Gibbs R.A."/>
            <person name="Liu Y."/>
            <person name="Worley K."/>
            <person name="Weinstock G."/>
            <person name="Elsik C.G."/>
            <person name="Reese J.T."/>
            <person name="Elhaik E."/>
            <person name="Landan G."/>
            <person name="Graur D."/>
            <person name="Arensburger P."/>
            <person name="Atkinson P."/>
            <person name="Beeman R.W."/>
            <person name="Beidler J."/>
            <person name="Brown S.J."/>
            <person name="Demuth J.P."/>
            <person name="Drury D.W."/>
            <person name="Du Y.Z."/>
            <person name="Fujiwara H."/>
            <person name="Lorenzen M."/>
            <person name="Maselli V."/>
            <person name="Osanai M."/>
            <person name="Park Y."/>
            <person name="Robertson H.M."/>
            <person name="Tu Z."/>
            <person name="Wang J.J."/>
            <person name="Wang S."/>
            <person name="Richards S."/>
            <person name="Song H."/>
            <person name="Zhang L."/>
            <person name="Sodergren E."/>
            <person name="Werner D."/>
            <person name="Stanke M."/>
            <person name="Morgenstern B."/>
            <person name="Solovyev V."/>
            <person name="Kosarev P."/>
            <person name="Brown G."/>
            <person name="Chen H.C."/>
            <person name="Ermolaeva O."/>
            <person name="Hlavina W."/>
            <person name="Kapustin Y."/>
            <person name="Kiryutin B."/>
            <person name="Kitts P."/>
            <person name="Maglott D."/>
            <person name="Pruitt K."/>
            <person name="Sapojnikov V."/>
            <person name="Souvorov A."/>
            <person name="Mackey A.J."/>
            <person name="Waterhouse R.M."/>
            <person name="Wyder S."/>
            <person name="Zdobnov E.M."/>
            <person name="Zdobnov E.M."/>
            <person name="Wyder S."/>
            <person name="Kriventseva E.V."/>
            <person name="Kadowaki T."/>
            <person name="Bork P."/>
            <person name="Aranda M."/>
            <person name="Bao R."/>
            <person name="Beermann A."/>
            <person name="Berns N."/>
            <person name="Bolognesi R."/>
            <person name="Bonneton F."/>
            <person name="Bopp D."/>
            <person name="Brown S.J."/>
            <person name="Bucher G."/>
            <person name="Butts T."/>
            <person name="Chaumot A."/>
            <person name="Denell R.E."/>
            <person name="Ferrier D.E."/>
            <person name="Friedrich M."/>
            <person name="Gordon C.M."/>
            <person name="Jindra M."/>
            <person name="Klingler M."/>
            <person name="Lan Q."/>
            <person name="Lattorff H.M."/>
            <person name="Laudet V."/>
            <person name="von Levetsow C."/>
            <person name="Liu Z."/>
            <person name="Lutz R."/>
            <person name="Lynch J.A."/>
            <person name="da Fonseca R.N."/>
            <person name="Posnien N."/>
            <person name="Reuter R."/>
            <person name="Roth S."/>
            <person name="Savard J."/>
            <person name="Schinko J.B."/>
            <person name="Schmitt C."/>
            <person name="Schoppmeier M."/>
            <person name="Schroder R."/>
            <person name="Shippy T.D."/>
            <person name="Simonnet F."/>
            <person name="Marques-Souza H."/>
            <person name="Tautz D."/>
            <person name="Tomoyasu Y."/>
            <person name="Trauner J."/>
            <person name="Van der Zee M."/>
            <person name="Vervoort M."/>
            <person name="Wittkopp N."/>
            <person name="Wimmer E.A."/>
            <person name="Yang X."/>
            <person name="Jones A.K."/>
            <person name="Sattelle D.B."/>
            <person name="Ebert P.R."/>
            <person name="Nelson D."/>
            <person name="Scott J.G."/>
            <person name="Beeman R.W."/>
            <person name="Muthukrishnan S."/>
            <person name="Kramer K.J."/>
            <person name="Arakane Y."/>
            <person name="Beeman R.W."/>
            <person name="Zhu Q."/>
            <person name="Hogenkamp D."/>
            <person name="Dixit R."/>
            <person name="Oppert B."/>
            <person name="Jiang H."/>
            <person name="Zou Z."/>
            <person name="Marshall J."/>
            <person name="Elpidina E."/>
            <person name="Vinokurov K."/>
            <person name="Oppert C."/>
            <person name="Zou Z."/>
            <person name="Evans J."/>
            <person name="Lu Z."/>
            <person name="Zhao P."/>
            <person name="Sumathipala N."/>
            <person name="Altincicek B."/>
            <person name="Vilcinskas A."/>
            <person name="Williams M."/>
            <person name="Hultmark D."/>
            <person name="Hetru C."/>
            <person name="Jiang H."/>
            <person name="Grimmelikhuijzen C.J."/>
            <person name="Hauser F."/>
            <person name="Cazzamali G."/>
            <person name="Williamson M."/>
            <person name="Park Y."/>
            <person name="Li B."/>
            <person name="Tanaka Y."/>
            <person name="Predel R."/>
            <person name="Neupert S."/>
            <person name="Schachtner J."/>
            <person name="Verleyen P."/>
            <person name="Raible F."/>
            <person name="Bork P."/>
            <person name="Friedrich M."/>
            <person name="Walden K.K."/>
            <person name="Robertson H.M."/>
            <person name="Angeli S."/>
            <person name="Foret S."/>
            <person name="Bucher G."/>
            <person name="Schuetz S."/>
            <person name="Maleszka R."/>
            <person name="Wimmer E.A."/>
            <person name="Beeman R.W."/>
            <person name="Lorenzen M."/>
            <person name="Tomoyasu Y."/>
            <person name="Miller S.C."/>
            <person name="Grossmann D."/>
            <person name="Bucher G."/>
        </authorList>
    </citation>
    <scope>NUCLEOTIDE SEQUENCE [LARGE SCALE GENOMIC DNA]</scope>
    <source>
        <strain evidence="3 4">Georgia GA2</strain>
    </source>
</reference>
<dbReference type="PROSITE" id="PS50184">
    <property type="entry name" value="VWFC_2"/>
    <property type="match status" value="1"/>
</dbReference>
<protein>
    <recommendedName>
        <fullName evidence="2">VWFC domain-containing protein</fullName>
    </recommendedName>
</protein>
<keyword evidence="1" id="KW-0732">Signal</keyword>
<dbReference type="OMA" id="FNCAIVD"/>
<reference evidence="3 4" key="2">
    <citation type="journal article" date="2010" name="Nucleic Acids Res.">
        <title>BeetleBase in 2010: revisions to provide comprehensive genomic information for Tribolium castaneum.</title>
        <authorList>
            <person name="Kim H.S."/>
            <person name="Murphy T."/>
            <person name="Xia J."/>
            <person name="Caragea D."/>
            <person name="Park Y."/>
            <person name="Beeman R.W."/>
            <person name="Lorenzen M.D."/>
            <person name="Butcher S."/>
            <person name="Manak J.R."/>
            <person name="Brown S.J."/>
        </authorList>
    </citation>
    <scope>GENOME REANNOTATION</scope>
    <source>
        <strain evidence="3 4">Georgia GA2</strain>
    </source>
</reference>
<dbReference type="AlphaFoldDB" id="A0A139WD79"/>
<sequence length="277" mass="31501">MISILVLYVLVQVFFASADDCDYLGVLLYEDLGCVPQYSEANTNSECPVKYSCEGLGPWYDYCHFRGNIYEFSQVVEKNLSLPSCDEGCFCSNFYTGYNFECAVLDCPEWFGEPIPEGCYRKYTLEHCCSIGETCPSFTDVTKCVIDGEEYLEGQDFYPQNTCLRCVCQEGFIGDLGPPFCKRISCGEQLKHAVFLQEICAPVYYQKSDEPFCCPNDWICANGSEVIRGEALSDEVCMFGEWTLKVGEWFKNRDEILCECLIPPLVTCHLFDKYDAL</sequence>
<organism evidence="3 4">
    <name type="scientific">Tribolium castaneum</name>
    <name type="common">Red flour beetle</name>
    <dbReference type="NCBI Taxonomy" id="7070"/>
    <lineage>
        <taxon>Eukaryota</taxon>
        <taxon>Metazoa</taxon>
        <taxon>Ecdysozoa</taxon>
        <taxon>Arthropoda</taxon>
        <taxon>Hexapoda</taxon>
        <taxon>Insecta</taxon>
        <taxon>Pterygota</taxon>
        <taxon>Neoptera</taxon>
        <taxon>Endopterygota</taxon>
        <taxon>Coleoptera</taxon>
        <taxon>Polyphaga</taxon>
        <taxon>Cucujiformia</taxon>
        <taxon>Tenebrionidae</taxon>
        <taxon>Tenebrionidae incertae sedis</taxon>
        <taxon>Tribolium</taxon>
    </lineage>
</organism>
<evidence type="ECO:0000256" key="1">
    <source>
        <dbReference type="SAM" id="SignalP"/>
    </source>
</evidence>
<gene>
    <name evidence="3" type="primary">AUGUSTUS-3.0.2_34084</name>
    <name evidence="3" type="ORF">TcasGA2_TC034084</name>
</gene>
<dbReference type="KEGG" id="tca:107398488"/>
<evidence type="ECO:0000259" key="2">
    <source>
        <dbReference type="PROSITE" id="PS50184"/>
    </source>
</evidence>